<evidence type="ECO:0000256" key="7">
    <source>
        <dbReference type="ARBA" id="ARBA00022833"/>
    </source>
</evidence>
<dbReference type="PROSITE" id="PS50896">
    <property type="entry name" value="LISH"/>
    <property type="match status" value="1"/>
</dbReference>
<evidence type="ECO:0000256" key="10">
    <source>
        <dbReference type="PROSITE-ProRule" id="PRU01215"/>
    </source>
</evidence>
<keyword evidence="7" id="KW-0862">Zinc</keyword>
<evidence type="ECO:0000256" key="9">
    <source>
        <dbReference type="ARBA" id="ARBA00029678"/>
    </source>
</evidence>
<dbReference type="OrthoDB" id="1933455at2759"/>
<dbReference type="InterPro" id="IPR044063">
    <property type="entry name" value="ZF_RING_GID"/>
</dbReference>
<dbReference type="Pfam" id="PF10607">
    <property type="entry name" value="CTLH"/>
    <property type="match status" value="1"/>
</dbReference>
<feature type="domain" description="RING-Gid-type" evidence="12">
    <location>
        <begin position="303"/>
        <end position="372"/>
    </location>
</feature>
<dbReference type="SMART" id="SM00757">
    <property type="entry name" value="CRA"/>
    <property type="match status" value="1"/>
</dbReference>
<dbReference type="GO" id="GO:0005737">
    <property type="term" value="C:cytoplasm"/>
    <property type="evidence" value="ECO:0007669"/>
    <property type="project" value="UniProtKB-SubCell"/>
</dbReference>
<dbReference type="PROSITE" id="PS51867">
    <property type="entry name" value="ZF_RING_GID"/>
    <property type="match status" value="1"/>
</dbReference>
<dbReference type="AlphaFoldDB" id="A0A913Z3I7"/>
<dbReference type="SUPFAM" id="SSF57850">
    <property type="entry name" value="RING/U-box"/>
    <property type="match status" value="1"/>
</dbReference>
<dbReference type="RefSeq" id="XP_038046364.1">
    <property type="nucleotide sequence ID" value="XM_038190436.1"/>
</dbReference>
<dbReference type="GO" id="GO:0008270">
    <property type="term" value="F:zinc ion binding"/>
    <property type="evidence" value="ECO:0007669"/>
    <property type="project" value="UniProtKB-KW"/>
</dbReference>
<evidence type="ECO:0000256" key="4">
    <source>
        <dbReference type="ARBA" id="ARBA00022490"/>
    </source>
</evidence>
<comment type="subcellular location">
    <subcellularLocation>
        <location evidence="2">Cytoplasm</location>
    </subcellularLocation>
    <subcellularLocation>
        <location evidence="1">Nucleus matrix</location>
    </subcellularLocation>
</comment>
<evidence type="ECO:0000256" key="6">
    <source>
        <dbReference type="ARBA" id="ARBA00022771"/>
    </source>
</evidence>
<dbReference type="GO" id="GO:0043249">
    <property type="term" value="P:erythrocyte maturation"/>
    <property type="evidence" value="ECO:0007669"/>
    <property type="project" value="UniProtKB-KW"/>
</dbReference>
<keyword evidence="5" id="KW-0479">Metal-binding</keyword>
<evidence type="ECO:0000259" key="11">
    <source>
        <dbReference type="PROSITE" id="PS50897"/>
    </source>
</evidence>
<organism evidence="13 14">
    <name type="scientific">Patiria miniata</name>
    <name type="common">Bat star</name>
    <name type="synonym">Asterina miniata</name>
    <dbReference type="NCBI Taxonomy" id="46514"/>
    <lineage>
        <taxon>Eukaryota</taxon>
        <taxon>Metazoa</taxon>
        <taxon>Echinodermata</taxon>
        <taxon>Eleutherozoa</taxon>
        <taxon>Asterozoa</taxon>
        <taxon>Asteroidea</taxon>
        <taxon>Valvatacea</taxon>
        <taxon>Valvatida</taxon>
        <taxon>Asterinidae</taxon>
        <taxon>Patiria</taxon>
    </lineage>
</organism>
<dbReference type="EnsemblMetazoa" id="XM_038190436.1">
    <property type="protein sequence ID" value="XP_038046364.1"/>
    <property type="gene ID" value="LOC119720651"/>
</dbReference>
<dbReference type="GO" id="GO:0043161">
    <property type="term" value="P:proteasome-mediated ubiquitin-dependent protein catabolic process"/>
    <property type="evidence" value="ECO:0007669"/>
    <property type="project" value="InterPro"/>
</dbReference>
<dbReference type="GO" id="GO:0034657">
    <property type="term" value="C:GID complex"/>
    <property type="evidence" value="ECO:0007669"/>
    <property type="project" value="TreeGrafter"/>
</dbReference>
<dbReference type="InterPro" id="IPR006595">
    <property type="entry name" value="CTLH_C"/>
</dbReference>
<dbReference type="Proteomes" id="UP000887568">
    <property type="component" value="Unplaced"/>
</dbReference>
<evidence type="ECO:0000256" key="8">
    <source>
        <dbReference type="ARBA" id="ARBA00023057"/>
    </source>
</evidence>
<evidence type="ECO:0000313" key="14">
    <source>
        <dbReference type="Proteomes" id="UP000887568"/>
    </source>
</evidence>
<dbReference type="GeneID" id="119720651"/>
<dbReference type="InterPro" id="IPR006594">
    <property type="entry name" value="LisH"/>
</dbReference>
<evidence type="ECO:0000256" key="2">
    <source>
        <dbReference type="ARBA" id="ARBA00004496"/>
    </source>
</evidence>
<reference evidence="13" key="1">
    <citation type="submission" date="2022-11" db="UniProtKB">
        <authorList>
            <consortium name="EnsemblMetazoa"/>
        </authorList>
    </citation>
    <scope>IDENTIFICATION</scope>
</reference>
<dbReference type="InterPro" id="IPR013144">
    <property type="entry name" value="CRA_dom"/>
</dbReference>
<dbReference type="PANTHER" id="PTHR12170:SF2">
    <property type="entry name" value="E3 UBIQUITIN-PROTEIN TRANSFERASE MAEA"/>
    <property type="match status" value="1"/>
</dbReference>
<feature type="domain" description="CTLH" evidence="11">
    <location>
        <begin position="154"/>
        <end position="207"/>
    </location>
</feature>
<dbReference type="CTD" id="10296"/>
<feature type="zinc finger region" description="RING-Gid-type" evidence="10">
    <location>
        <begin position="303"/>
        <end position="372"/>
    </location>
</feature>
<evidence type="ECO:0000256" key="3">
    <source>
        <dbReference type="ARBA" id="ARBA00014384"/>
    </source>
</evidence>
<evidence type="ECO:0000256" key="1">
    <source>
        <dbReference type="ARBA" id="ARBA00004109"/>
    </source>
</evidence>
<protein>
    <recommendedName>
        <fullName evidence="3">E3 ubiquitin-protein transferase MAEA</fullName>
    </recommendedName>
    <alternativeName>
        <fullName evidence="9">Macrophage erythroblast attacher</fullName>
    </alternativeName>
</protein>
<sequence length="387" mass="44407">MADLKALEHATLKVPYETLNKKFRNCQKTIDREVSHVMQVHNELEKCLENTSTTVGTVVNILDSMVDKLSALKRKANESITQEEDSARVVKRRLEHLKEYEGSTGAALAYWKKKRVDRMLVEYFLRAGYYDTAVKCARHSNIEELTNIELFLVAKEVEESLLRRETSSCLNWCHDNKSKLRKIKSTLEFNLRTQEFIELILLNKRVEAVRHARKFFGSLEGEQLAEVQRVMGLLAFPADTDVSHYKELLDGHRWQQIVDQFREENYKLYQLNITPVLTVSLEAGLAAMKTPHCYSDSNKNADCPVCSKNLNELARNLPYAHCAQSRLVCTISGNIMNEHNPPMMLPNGYVYGELSLKNMAAENNGVVICPKTKEKFTIDQVEKVFIM</sequence>
<keyword evidence="14" id="KW-1185">Reference proteome</keyword>
<accession>A0A913Z3I7</accession>
<evidence type="ECO:0000256" key="5">
    <source>
        <dbReference type="ARBA" id="ARBA00022723"/>
    </source>
</evidence>
<dbReference type="PROSITE" id="PS50897">
    <property type="entry name" value="CTLH"/>
    <property type="match status" value="1"/>
</dbReference>
<keyword evidence="8" id="KW-0265">Erythrocyte maturation</keyword>
<dbReference type="SMART" id="SM00668">
    <property type="entry name" value="CTLH"/>
    <property type="match status" value="1"/>
</dbReference>
<proteinExistence type="predicted"/>
<dbReference type="GO" id="GO:0061630">
    <property type="term" value="F:ubiquitin protein ligase activity"/>
    <property type="evidence" value="ECO:0007669"/>
    <property type="project" value="InterPro"/>
</dbReference>
<dbReference type="GO" id="GO:0016363">
    <property type="term" value="C:nuclear matrix"/>
    <property type="evidence" value="ECO:0007669"/>
    <property type="project" value="UniProtKB-SubCell"/>
</dbReference>
<dbReference type="OMA" id="ANHETAR"/>
<dbReference type="InterPro" id="IPR045098">
    <property type="entry name" value="Fyv10_fam"/>
</dbReference>
<evidence type="ECO:0000259" key="12">
    <source>
        <dbReference type="PROSITE" id="PS51867"/>
    </source>
</evidence>
<name>A0A913Z3I7_PATMI</name>
<dbReference type="InterPro" id="IPR024964">
    <property type="entry name" value="CTLH/CRA"/>
</dbReference>
<dbReference type="CDD" id="cd16659">
    <property type="entry name" value="RING-Ubox_Emp"/>
    <property type="match status" value="1"/>
</dbReference>
<dbReference type="PANTHER" id="PTHR12170">
    <property type="entry name" value="MACROPHAGE ERYTHROBLAST ATTACHER-RELATED"/>
    <property type="match status" value="1"/>
</dbReference>
<keyword evidence="6 10" id="KW-0863">Zinc-finger</keyword>
<evidence type="ECO:0000313" key="13">
    <source>
        <dbReference type="EnsemblMetazoa" id="XP_038046364.1"/>
    </source>
</evidence>
<keyword evidence="4" id="KW-0963">Cytoplasm</keyword>